<protein>
    <submittedName>
        <fullName evidence="1">Uncharacterized protein</fullName>
    </submittedName>
</protein>
<evidence type="ECO:0000313" key="2">
    <source>
        <dbReference type="Proteomes" id="UP000501690"/>
    </source>
</evidence>
<name>A0A4D6LFW5_VIGUN</name>
<dbReference type="Proteomes" id="UP000501690">
    <property type="component" value="Linkage Group LG3"/>
</dbReference>
<accession>A0A4D6LFW5</accession>
<keyword evidence="2" id="KW-1185">Reference proteome</keyword>
<evidence type="ECO:0000313" key="1">
    <source>
        <dbReference type="EMBL" id="QCD87084.1"/>
    </source>
</evidence>
<dbReference type="EMBL" id="CP039347">
    <property type="protein sequence ID" value="QCD87084.1"/>
    <property type="molecule type" value="Genomic_DNA"/>
</dbReference>
<reference evidence="1 2" key="1">
    <citation type="submission" date="2019-04" db="EMBL/GenBank/DDBJ databases">
        <title>An improved genome assembly and genetic linkage map for asparagus bean, Vigna unguiculata ssp. sesquipedialis.</title>
        <authorList>
            <person name="Xia Q."/>
            <person name="Zhang R."/>
            <person name="Dong Y."/>
        </authorList>
    </citation>
    <scope>NUCLEOTIDE SEQUENCE [LARGE SCALE GENOMIC DNA]</scope>
    <source>
        <tissue evidence="1">Leaf</tissue>
    </source>
</reference>
<sequence length="79" mass="9221">MEANLRKEIVAIKEPRLTTMCGDNGGKSGALERRMRAPMEASLTTQWLSRRHEQKHMVIGRNWNFDDDDGDEQHLQQWV</sequence>
<proteinExistence type="predicted"/>
<organism evidence="1 2">
    <name type="scientific">Vigna unguiculata</name>
    <name type="common">Cowpea</name>
    <dbReference type="NCBI Taxonomy" id="3917"/>
    <lineage>
        <taxon>Eukaryota</taxon>
        <taxon>Viridiplantae</taxon>
        <taxon>Streptophyta</taxon>
        <taxon>Embryophyta</taxon>
        <taxon>Tracheophyta</taxon>
        <taxon>Spermatophyta</taxon>
        <taxon>Magnoliopsida</taxon>
        <taxon>eudicotyledons</taxon>
        <taxon>Gunneridae</taxon>
        <taxon>Pentapetalae</taxon>
        <taxon>rosids</taxon>
        <taxon>fabids</taxon>
        <taxon>Fabales</taxon>
        <taxon>Fabaceae</taxon>
        <taxon>Papilionoideae</taxon>
        <taxon>50 kb inversion clade</taxon>
        <taxon>NPAAA clade</taxon>
        <taxon>indigoferoid/millettioid clade</taxon>
        <taxon>Phaseoleae</taxon>
        <taxon>Vigna</taxon>
    </lineage>
</organism>
<gene>
    <name evidence="1" type="ORF">DEO72_LG3g1615</name>
</gene>
<dbReference type="AlphaFoldDB" id="A0A4D6LFW5"/>